<proteinExistence type="predicted"/>
<name>A0ABU6ZZW3_9FABA</name>
<reference evidence="1 2" key="1">
    <citation type="journal article" date="2023" name="Plants (Basel)">
        <title>Bridging the Gap: Combining Genomics and Transcriptomics Approaches to Understand Stylosanthes scabra, an Orphan Legume from the Brazilian Caatinga.</title>
        <authorList>
            <person name="Ferreira-Neto J.R.C."/>
            <person name="da Silva M.D."/>
            <person name="Binneck E."/>
            <person name="de Melo N.F."/>
            <person name="da Silva R.H."/>
            <person name="de Melo A.L.T.M."/>
            <person name="Pandolfi V."/>
            <person name="Bustamante F.O."/>
            <person name="Brasileiro-Vidal A.C."/>
            <person name="Benko-Iseppon A.M."/>
        </authorList>
    </citation>
    <scope>NUCLEOTIDE SEQUENCE [LARGE SCALE GENOMIC DNA]</scope>
    <source>
        <tissue evidence="1">Leaves</tissue>
    </source>
</reference>
<protein>
    <submittedName>
        <fullName evidence="1">Uncharacterized protein</fullName>
    </submittedName>
</protein>
<evidence type="ECO:0000313" key="2">
    <source>
        <dbReference type="Proteomes" id="UP001341840"/>
    </source>
</evidence>
<comment type="caution">
    <text evidence="1">The sequence shown here is derived from an EMBL/GenBank/DDBJ whole genome shotgun (WGS) entry which is preliminary data.</text>
</comment>
<organism evidence="1 2">
    <name type="scientific">Stylosanthes scabra</name>
    <dbReference type="NCBI Taxonomy" id="79078"/>
    <lineage>
        <taxon>Eukaryota</taxon>
        <taxon>Viridiplantae</taxon>
        <taxon>Streptophyta</taxon>
        <taxon>Embryophyta</taxon>
        <taxon>Tracheophyta</taxon>
        <taxon>Spermatophyta</taxon>
        <taxon>Magnoliopsida</taxon>
        <taxon>eudicotyledons</taxon>
        <taxon>Gunneridae</taxon>
        <taxon>Pentapetalae</taxon>
        <taxon>rosids</taxon>
        <taxon>fabids</taxon>
        <taxon>Fabales</taxon>
        <taxon>Fabaceae</taxon>
        <taxon>Papilionoideae</taxon>
        <taxon>50 kb inversion clade</taxon>
        <taxon>dalbergioids sensu lato</taxon>
        <taxon>Dalbergieae</taxon>
        <taxon>Pterocarpus clade</taxon>
        <taxon>Stylosanthes</taxon>
    </lineage>
</organism>
<feature type="non-terminal residue" evidence="1">
    <location>
        <position position="62"/>
    </location>
</feature>
<gene>
    <name evidence="1" type="ORF">PIB30_115522</name>
</gene>
<sequence>MGGGWVATLRRQRLRLLLPSRRRPGTLMQCFDGANNVGGMRCGRAQTRRCGGIVSEDDGERL</sequence>
<keyword evidence="2" id="KW-1185">Reference proteome</keyword>
<accession>A0ABU6ZZW3</accession>
<dbReference type="Proteomes" id="UP001341840">
    <property type="component" value="Unassembled WGS sequence"/>
</dbReference>
<dbReference type="EMBL" id="JASCZI010284635">
    <property type="protein sequence ID" value="MED6227617.1"/>
    <property type="molecule type" value="Genomic_DNA"/>
</dbReference>
<evidence type="ECO:0000313" key="1">
    <source>
        <dbReference type="EMBL" id="MED6227617.1"/>
    </source>
</evidence>